<comment type="caution">
    <text evidence="8">The sequence shown here is derived from an EMBL/GenBank/DDBJ whole genome shotgun (WGS) entry which is preliminary data.</text>
</comment>
<feature type="transmembrane region" description="Helical" evidence="7">
    <location>
        <begin position="412"/>
        <end position="432"/>
    </location>
</feature>
<evidence type="ECO:0000313" key="8">
    <source>
        <dbReference type="EMBL" id="MBC5752934.1"/>
    </source>
</evidence>
<sequence>MNMERIKENKLGTILQFSVPSIIAMLLSTVLTLTDGYFTGNYVGEQALAAINLGLPILYFYLGVGLCVGVGGTVISGRLLGAKKQDKASQVFSQTIVTAAVICVVTSLLVFCLFSPILKILRADGELAVYFTQYYRIMLLNYPLMVIGTILGMFIRVDGKPQVCMFVSIGGCILNAVLDDILVAKFAVGVSGSAAASLIVQAVTVLVQLLYFAGPSLSLRFQRFHFDRAVNRETILNGSSEFIGEMASAVSMFAFNYVLMKYVGAEGVAAFSILGFAVYGYSMISIGFGQGLTPLVSRCWGAEEHKTAMELRTMTNRILAVIGAVFALSFLVFGRRYAGMFGCSSSVADMVSVGFCFYAVTFFIMGYNVINSMYFTSCGDAKASALISALRGLVLLLIFTLIFPAIWGMTGVWMATPVTETITVMVSTWLLIKQRRIMESRG</sequence>
<organism evidence="8 9">
    <name type="scientific">Roseburia yibonii</name>
    <dbReference type="NCBI Taxonomy" id="2763063"/>
    <lineage>
        <taxon>Bacteria</taxon>
        <taxon>Bacillati</taxon>
        <taxon>Bacillota</taxon>
        <taxon>Clostridia</taxon>
        <taxon>Lachnospirales</taxon>
        <taxon>Lachnospiraceae</taxon>
        <taxon>Roseburia</taxon>
    </lineage>
</organism>
<evidence type="ECO:0000256" key="3">
    <source>
        <dbReference type="ARBA" id="ARBA00022475"/>
    </source>
</evidence>
<feature type="transmembrane region" description="Helical" evidence="7">
    <location>
        <begin position="96"/>
        <end position="117"/>
    </location>
</feature>
<dbReference type="RefSeq" id="WP_186981584.1">
    <property type="nucleotide sequence ID" value="NZ_JACOQH010000002.1"/>
</dbReference>
<feature type="transmembrane region" description="Helical" evidence="7">
    <location>
        <begin position="53"/>
        <end position="75"/>
    </location>
</feature>
<keyword evidence="9" id="KW-1185">Reference proteome</keyword>
<gene>
    <name evidence="8" type="ORF">H8Z76_02665</name>
</gene>
<evidence type="ECO:0000256" key="2">
    <source>
        <dbReference type="ARBA" id="ARBA00022448"/>
    </source>
</evidence>
<proteinExistence type="predicted"/>
<evidence type="ECO:0000313" key="9">
    <source>
        <dbReference type="Proteomes" id="UP000621540"/>
    </source>
</evidence>
<evidence type="ECO:0000256" key="6">
    <source>
        <dbReference type="ARBA" id="ARBA00023136"/>
    </source>
</evidence>
<dbReference type="PANTHER" id="PTHR43823:SF3">
    <property type="entry name" value="MULTIDRUG EXPORT PROTEIN MEPA"/>
    <property type="match status" value="1"/>
</dbReference>
<keyword evidence="3" id="KW-1003">Cell membrane</keyword>
<dbReference type="PIRSF" id="PIRSF006603">
    <property type="entry name" value="DinF"/>
    <property type="match status" value="1"/>
</dbReference>
<keyword evidence="2" id="KW-0813">Transport</keyword>
<accession>A0ABR7I7P7</accession>
<dbReference type="Pfam" id="PF01554">
    <property type="entry name" value="MatE"/>
    <property type="match status" value="2"/>
</dbReference>
<dbReference type="InterPro" id="IPR002528">
    <property type="entry name" value="MATE_fam"/>
</dbReference>
<dbReference type="Proteomes" id="UP000621540">
    <property type="component" value="Unassembled WGS sequence"/>
</dbReference>
<feature type="transmembrane region" description="Helical" evidence="7">
    <location>
        <begin position="137"/>
        <end position="157"/>
    </location>
</feature>
<feature type="transmembrane region" description="Helical" evidence="7">
    <location>
        <begin position="267"/>
        <end position="288"/>
    </location>
</feature>
<evidence type="ECO:0000256" key="4">
    <source>
        <dbReference type="ARBA" id="ARBA00022692"/>
    </source>
</evidence>
<name>A0ABR7I7P7_9FIRM</name>
<keyword evidence="6 7" id="KW-0472">Membrane</keyword>
<dbReference type="InterPro" id="IPR048279">
    <property type="entry name" value="MdtK-like"/>
</dbReference>
<evidence type="ECO:0000256" key="5">
    <source>
        <dbReference type="ARBA" id="ARBA00022989"/>
    </source>
</evidence>
<evidence type="ECO:0000256" key="1">
    <source>
        <dbReference type="ARBA" id="ARBA00004651"/>
    </source>
</evidence>
<reference evidence="8 9" key="1">
    <citation type="submission" date="2020-08" db="EMBL/GenBank/DDBJ databases">
        <title>Genome public.</title>
        <authorList>
            <person name="Liu C."/>
            <person name="Sun Q."/>
        </authorList>
    </citation>
    <scope>NUCLEOTIDE SEQUENCE [LARGE SCALE GENOMIC DNA]</scope>
    <source>
        <strain evidence="8 9">BX0805</strain>
    </source>
</reference>
<feature type="transmembrane region" description="Helical" evidence="7">
    <location>
        <begin position="383"/>
        <end position="406"/>
    </location>
</feature>
<keyword evidence="5 7" id="KW-1133">Transmembrane helix</keyword>
<feature type="transmembrane region" description="Helical" evidence="7">
    <location>
        <begin position="235"/>
        <end position="255"/>
    </location>
</feature>
<evidence type="ECO:0000256" key="7">
    <source>
        <dbReference type="SAM" id="Phobius"/>
    </source>
</evidence>
<feature type="transmembrane region" description="Helical" evidence="7">
    <location>
        <begin position="194"/>
        <end position="214"/>
    </location>
</feature>
<keyword evidence="4 7" id="KW-0812">Transmembrane</keyword>
<protein>
    <submittedName>
        <fullName evidence="8">MATE family efflux transporter</fullName>
    </submittedName>
</protein>
<dbReference type="PANTHER" id="PTHR43823">
    <property type="entry name" value="SPORULATION PROTEIN YKVU"/>
    <property type="match status" value="1"/>
</dbReference>
<comment type="subcellular location">
    <subcellularLocation>
        <location evidence="1">Cell membrane</location>
        <topology evidence="1">Multi-pass membrane protein</topology>
    </subcellularLocation>
</comment>
<feature type="transmembrane region" description="Helical" evidence="7">
    <location>
        <begin position="350"/>
        <end position="371"/>
    </location>
</feature>
<feature type="transmembrane region" description="Helical" evidence="7">
    <location>
        <begin position="164"/>
        <end position="188"/>
    </location>
</feature>
<dbReference type="InterPro" id="IPR051327">
    <property type="entry name" value="MATE_MepA_subfamily"/>
</dbReference>
<dbReference type="EMBL" id="JACOQH010000002">
    <property type="protein sequence ID" value="MBC5752934.1"/>
    <property type="molecule type" value="Genomic_DNA"/>
</dbReference>
<feature type="transmembrane region" description="Helical" evidence="7">
    <location>
        <begin position="318"/>
        <end position="338"/>
    </location>
</feature>
<feature type="transmembrane region" description="Helical" evidence="7">
    <location>
        <begin position="12"/>
        <end position="33"/>
    </location>
</feature>